<feature type="domain" description="DNA ligase OB-like" evidence="8">
    <location>
        <begin position="344"/>
        <end position="407"/>
    </location>
</feature>
<dbReference type="Gene3D" id="3.30.470.30">
    <property type="entry name" value="DNA ligase/mRNA capping enzyme"/>
    <property type="match status" value="1"/>
</dbReference>
<dbReference type="PANTHER" id="PTHR47810:SF1">
    <property type="entry name" value="DNA LIGASE B"/>
    <property type="match status" value="1"/>
</dbReference>
<keyword evidence="10" id="KW-1185">Reference proteome</keyword>
<dbReference type="InterPro" id="IPR016059">
    <property type="entry name" value="DNA_ligase_ATP-dep_CS"/>
</dbReference>
<reference evidence="9 10" key="1">
    <citation type="journal article" date="2018" name="Mol. Biol. Evol.">
        <title>Broad Genomic Sampling Reveals a Smut Pathogenic Ancestry of the Fungal Clade Ustilaginomycotina.</title>
        <authorList>
            <person name="Kijpornyongpan T."/>
            <person name="Mondo S.J."/>
            <person name="Barry K."/>
            <person name="Sandor L."/>
            <person name="Lee J."/>
            <person name="Lipzen A."/>
            <person name="Pangilinan J."/>
            <person name="LaButti K."/>
            <person name="Hainaut M."/>
            <person name="Henrissat B."/>
            <person name="Grigoriev I.V."/>
            <person name="Spatafora J.W."/>
            <person name="Aime M.C."/>
        </authorList>
    </citation>
    <scope>NUCLEOTIDE SEQUENCE [LARGE SCALE GENOMIC DNA]</scope>
    <source>
        <strain evidence="9 10">MCA 4198</strain>
    </source>
</reference>
<evidence type="ECO:0000259" key="7">
    <source>
        <dbReference type="Pfam" id="PF01068"/>
    </source>
</evidence>
<dbReference type="Pfam" id="PF01068">
    <property type="entry name" value="DNA_ligase_A_M"/>
    <property type="match status" value="1"/>
</dbReference>
<organism evidence="9 10">
    <name type="scientific">Acaromyces ingoldii</name>
    <dbReference type="NCBI Taxonomy" id="215250"/>
    <lineage>
        <taxon>Eukaryota</taxon>
        <taxon>Fungi</taxon>
        <taxon>Dikarya</taxon>
        <taxon>Basidiomycota</taxon>
        <taxon>Ustilaginomycotina</taxon>
        <taxon>Exobasidiomycetes</taxon>
        <taxon>Exobasidiales</taxon>
        <taxon>Cryptobasidiaceae</taxon>
        <taxon>Acaromyces</taxon>
    </lineage>
</organism>
<keyword evidence="4" id="KW-0227">DNA damage</keyword>
<dbReference type="Gene3D" id="2.40.50.140">
    <property type="entry name" value="Nucleic acid-binding proteins"/>
    <property type="match status" value="1"/>
</dbReference>
<protein>
    <submittedName>
        <fullName evidence="9">DNA ligase/mRNA capping enzyme</fullName>
    </submittedName>
</protein>
<dbReference type="SUPFAM" id="SSF56091">
    <property type="entry name" value="DNA ligase/mRNA capping enzyme, catalytic domain"/>
    <property type="match status" value="1"/>
</dbReference>
<evidence type="ECO:0000256" key="2">
    <source>
        <dbReference type="ARBA" id="ARBA00022598"/>
    </source>
</evidence>
<proteinExistence type="predicted"/>
<dbReference type="GO" id="GO:0003910">
    <property type="term" value="F:DNA ligase (ATP) activity"/>
    <property type="evidence" value="ECO:0007669"/>
    <property type="project" value="InterPro"/>
</dbReference>
<dbReference type="PROSITE" id="PS00333">
    <property type="entry name" value="DNA_LIGASE_A2"/>
    <property type="match status" value="1"/>
</dbReference>
<dbReference type="GO" id="GO:0006310">
    <property type="term" value="P:DNA recombination"/>
    <property type="evidence" value="ECO:0007669"/>
    <property type="project" value="InterPro"/>
</dbReference>
<dbReference type="CDD" id="cd07896">
    <property type="entry name" value="Adenylation_kDNA_ligase_like"/>
    <property type="match status" value="1"/>
</dbReference>
<evidence type="ECO:0000256" key="6">
    <source>
        <dbReference type="SAM" id="MobiDB-lite"/>
    </source>
</evidence>
<dbReference type="Gene3D" id="3.30.1490.70">
    <property type="match status" value="1"/>
</dbReference>
<dbReference type="Pfam" id="PF14743">
    <property type="entry name" value="DNA_ligase_OB_2"/>
    <property type="match status" value="1"/>
</dbReference>
<evidence type="ECO:0000256" key="4">
    <source>
        <dbReference type="ARBA" id="ARBA00022763"/>
    </source>
</evidence>
<dbReference type="GO" id="GO:0006281">
    <property type="term" value="P:DNA repair"/>
    <property type="evidence" value="ECO:0007669"/>
    <property type="project" value="UniProtKB-KW"/>
</dbReference>
<sequence>MLDEDSAEVAGIKPKVLLEVGEKRTAKGAAKDPYIQKRRAQGFYSCTCPSWRNSKGPEAERTCSHLKSLLGEAYEAARIEDAKNDKPVLSQQSPGNRKRKEREEFPGLDDSFPHAEGSEQDGLRREKRLQNWNERNTNGPRGLNGGSELLLATKWPEDKDPSGYWISEKLDGVRAWWDGSRMWARSGRPWNPPEWFKQKLPQDMHLDGELWIRRDAFDMTSGLCRRFDNESWTQINFMVFDYTNASLLYEERLKELKRRLPDGELSPDQVQSASRGGHICVLPAVKCESRSHLHELMFKVLDSGGEGLMLRQPRSKYEFKRSKTLYKYKHWYDAEGLVVGQEYGEGEHKGRMGAVVMEMESGNRLTVGSGFTHAQRDAWQPSVGKIIRYRFQELSHDGLPRFPIYEGVATDKVRPRDAIVRSTQYRAAASLSQAGPSTPTKRQRH</sequence>
<dbReference type="RefSeq" id="XP_025377438.1">
    <property type="nucleotide sequence ID" value="XM_025521619.1"/>
</dbReference>
<dbReference type="NCBIfam" id="NF006592">
    <property type="entry name" value="PRK09125.1"/>
    <property type="match status" value="1"/>
</dbReference>
<dbReference type="STRING" id="215250.A0A316YL01"/>
<dbReference type="GO" id="GO:0005524">
    <property type="term" value="F:ATP binding"/>
    <property type="evidence" value="ECO:0007669"/>
    <property type="project" value="InterPro"/>
</dbReference>
<dbReference type="GeneID" id="37043535"/>
<feature type="domain" description="ATP-dependent DNA ligase family profile" evidence="7">
    <location>
        <begin position="166"/>
        <end position="329"/>
    </location>
</feature>
<dbReference type="InterPro" id="IPR029319">
    <property type="entry name" value="DNA_ligase_OB"/>
</dbReference>
<dbReference type="PANTHER" id="PTHR47810">
    <property type="entry name" value="DNA LIGASE"/>
    <property type="match status" value="1"/>
</dbReference>
<evidence type="ECO:0000313" key="9">
    <source>
        <dbReference type="EMBL" id="PWN90240.1"/>
    </source>
</evidence>
<dbReference type="Proteomes" id="UP000245768">
    <property type="component" value="Unassembled WGS sequence"/>
</dbReference>
<evidence type="ECO:0000256" key="1">
    <source>
        <dbReference type="ARBA" id="ARBA00001968"/>
    </source>
</evidence>
<dbReference type="InterPro" id="IPR012310">
    <property type="entry name" value="DNA_ligase_ATP-dep_cent"/>
</dbReference>
<keyword evidence="3" id="KW-0235">DNA replication</keyword>
<evidence type="ECO:0000256" key="3">
    <source>
        <dbReference type="ARBA" id="ARBA00022705"/>
    </source>
</evidence>
<dbReference type="EMBL" id="KZ819636">
    <property type="protein sequence ID" value="PWN90240.1"/>
    <property type="molecule type" value="Genomic_DNA"/>
</dbReference>
<keyword evidence="2 9" id="KW-0436">Ligase</keyword>
<evidence type="ECO:0000259" key="8">
    <source>
        <dbReference type="Pfam" id="PF14743"/>
    </source>
</evidence>
<feature type="region of interest" description="Disordered" evidence="6">
    <location>
        <begin position="82"/>
        <end position="125"/>
    </location>
</feature>
<dbReference type="OrthoDB" id="411785at2759"/>
<dbReference type="AlphaFoldDB" id="A0A316YL01"/>
<feature type="region of interest" description="Disordered" evidence="6">
    <location>
        <begin position="425"/>
        <end position="445"/>
    </location>
</feature>
<comment type="cofactor">
    <cofactor evidence="1">
        <name>a divalent metal cation</name>
        <dbReference type="ChEBI" id="CHEBI:60240"/>
    </cofactor>
</comment>
<dbReference type="InterPro" id="IPR050326">
    <property type="entry name" value="NAD_dep_DNA_ligaseB"/>
</dbReference>
<keyword evidence="5" id="KW-0234">DNA repair</keyword>
<name>A0A316YL01_9BASI</name>
<accession>A0A316YL01</accession>
<dbReference type="CDD" id="cd08041">
    <property type="entry name" value="OBF_kDNA_ligase_like"/>
    <property type="match status" value="1"/>
</dbReference>
<evidence type="ECO:0000256" key="5">
    <source>
        <dbReference type="ARBA" id="ARBA00023204"/>
    </source>
</evidence>
<dbReference type="InterPro" id="IPR012340">
    <property type="entry name" value="NA-bd_OB-fold"/>
</dbReference>
<dbReference type="GO" id="GO:0006260">
    <property type="term" value="P:DNA replication"/>
    <property type="evidence" value="ECO:0007669"/>
    <property type="project" value="UniProtKB-KW"/>
</dbReference>
<dbReference type="SUPFAM" id="SSF50249">
    <property type="entry name" value="Nucleic acid-binding proteins"/>
    <property type="match status" value="1"/>
</dbReference>
<evidence type="ECO:0000313" key="10">
    <source>
        <dbReference type="Proteomes" id="UP000245768"/>
    </source>
</evidence>
<feature type="compositionally biased region" description="Basic and acidic residues" evidence="6">
    <location>
        <begin position="101"/>
        <end position="124"/>
    </location>
</feature>
<dbReference type="InParanoid" id="A0A316YL01"/>
<gene>
    <name evidence="9" type="ORF">FA10DRAFT_266736</name>
</gene>